<proteinExistence type="predicted"/>
<feature type="region of interest" description="Disordered" evidence="1">
    <location>
        <begin position="171"/>
        <end position="217"/>
    </location>
</feature>
<evidence type="ECO:0000313" key="4">
    <source>
        <dbReference type="Proteomes" id="UP001498476"/>
    </source>
</evidence>
<sequence length="751" mass="84354">MDERRDRRCSSCTLLVGKHHSGTHLSPENPFEMAPNFLALELSARNSCHLCGIILVTILDSGKTSLTELRSYEEPVFISDSKWSSPGHSFLNISIGTGGRQRTFSIHVLTLDAPIEELVERELRRDALQDSGALLHFLLHNRHDTPNSSESGKTSDDAEFSEGDRYLEEGAAGLSDEVELRDNQEESGWSFNDDAEDTDNDEKNDDDNGDPGDTLGEIHDICTAQGLDKVVAQVKQWLATCTTMHTCSMHQDRVDGPPQLPARVLDVGNTDEPHLCLFVPKEGTRAEYISLSYCWGQGAQVKLTQATLDEMQTEIQLGLLPQTIQDAVVFTRRLGARYLWVDALCIIQADGTNEEIHVADWQREAARFGDYYQNALCTLAATSSHSVTEGLFLPSIDLLYPKYVSTQQDPVNASVDIWIPFVDVTKPLISRSPLYRRGWAIQERILSPRIVHFTRRYRIWECAELTVSERCPTRESRVLNDDGSADFVAQLRHDLVFENAEGIEKAWTGFYSHYCRLNFTKPSDRLPALSGLARRVRDMTGAKYYAGIWEGQVAENLAWHMRAFRLVDFSEASLNETGPSWCLATMERGLPRTYATGMNMDGWVWTADEELRVLHADVQCLGRDTDGLVRSGVLTLEGVFSTIDMGAVPYQRDPEQPTVWNHGSLSWNDQIYWDYVATDGEVLKPHRCLRIGTLEGGRDGAGFSKLIGAIILAPLPTNRGGLTRYRRVGFGFVPESMWEFDEVYSGVIDLW</sequence>
<protein>
    <recommendedName>
        <fullName evidence="2">Heterokaryon incompatibility domain-containing protein</fullName>
    </recommendedName>
</protein>
<accession>A0ABR1GT21</accession>
<dbReference type="EMBL" id="JAZAVJ010000179">
    <property type="protein sequence ID" value="KAK7408627.1"/>
    <property type="molecule type" value="Genomic_DNA"/>
</dbReference>
<evidence type="ECO:0000313" key="3">
    <source>
        <dbReference type="EMBL" id="KAK7408627.1"/>
    </source>
</evidence>
<dbReference type="PANTHER" id="PTHR33112:SF16">
    <property type="entry name" value="HETEROKARYON INCOMPATIBILITY DOMAIN-CONTAINING PROTEIN"/>
    <property type="match status" value="1"/>
</dbReference>
<dbReference type="Proteomes" id="UP001498476">
    <property type="component" value="Unassembled WGS sequence"/>
</dbReference>
<name>A0ABR1GT21_9HYPO</name>
<feature type="compositionally biased region" description="Acidic residues" evidence="1">
    <location>
        <begin position="193"/>
        <end position="210"/>
    </location>
</feature>
<reference evidence="3 4" key="1">
    <citation type="journal article" date="2025" name="Microbiol. Resour. Announc.">
        <title>Draft genome sequences for Neonectria magnoliae and Neonectria punicea, canker pathogens of Liriodendron tulipifera and Acer saccharum in West Virginia.</title>
        <authorList>
            <person name="Petronek H.M."/>
            <person name="Kasson M.T."/>
            <person name="Metheny A.M."/>
            <person name="Stauder C.M."/>
            <person name="Lovett B."/>
            <person name="Lynch S.C."/>
            <person name="Garnas J.R."/>
            <person name="Kasson L.R."/>
            <person name="Stajich J.E."/>
        </authorList>
    </citation>
    <scope>NUCLEOTIDE SEQUENCE [LARGE SCALE GENOMIC DNA]</scope>
    <source>
        <strain evidence="3 4">NRRL 64653</strain>
    </source>
</reference>
<keyword evidence="4" id="KW-1185">Reference proteome</keyword>
<dbReference type="InterPro" id="IPR010730">
    <property type="entry name" value="HET"/>
</dbReference>
<evidence type="ECO:0000259" key="2">
    <source>
        <dbReference type="Pfam" id="PF06985"/>
    </source>
</evidence>
<organism evidence="3 4">
    <name type="scientific">Neonectria punicea</name>
    <dbReference type="NCBI Taxonomy" id="979145"/>
    <lineage>
        <taxon>Eukaryota</taxon>
        <taxon>Fungi</taxon>
        <taxon>Dikarya</taxon>
        <taxon>Ascomycota</taxon>
        <taxon>Pezizomycotina</taxon>
        <taxon>Sordariomycetes</taxon>
        <taxon>Hypocreomycetidae</taxon>
        <taxon>Hypocreales</taxon>
        <taxon>Nectriaceae</taxon>
        <taxon>Neonectria</taxon>
    </lineage>
</organism>
<evidence type="ECO:0000256" key="1">
    <source>
        <dbReference type="SAM" id="MobiDB-lite"/>
    </source>
</evidence>
<dbReference type="PANTHER" id="PTHR33112">
    <property type="entry name" value="DOMAIN PROTEIN, PUTATIVE-RELATED"/>
    <property type="match status" value="1"/>
</dbReference>
<feature type="domain" description="Heterokaryon incompatibility" evidence="2">
    <location>
        <begin position="288"/>
        <end position="443"/>
    </location>
</feature>
<comment type="caution">
    <text evidence="3">The sequence shown here is derived from an EMBL/GenBank/DDBJ whole genome shotgun (WGS) entry which is preliminary data.</text>
</comment>
<gene>
    <name evidence="3" type="ORF">QQX98_009191</name>
</gene>
<dbReference type="Pfam" id="PF06985">
    <property type="entry name" value="HET"/>
    <property type="match status" value="1"/>
</dbReference>